<accession>A0AAU1I1T0</accession>
<name>A0AAU1I1T0_9ACTN</name>
<proteinExistence type="predicted"/>
<sequence length="340" mass="36090">MTGQVPEIWVADLARALDAVGDDPALQRRAARLLGFADEPPPPGPPPDPATGAPAPAPPGPPAEEPPLPPPARRPGDVGAPPEPPPPDIGPGPSEGHTGPTGPPVLEPVRLDALEPTDWEAVRSLDEVTERHLTARPPLEPLLTRRSSAAILNAALTTLVRDDGEPDIDALVEAFARGIPLTRLPRAARPTLRFGVQVLLDQGDSMEPYRRDQKELARRITGLVGAELTQVRCFADVPARGTGPGSPRTWQPYRPPSPGTRVLVVSDLGVGGPVLHPRRASVAEWHHVLDEIVRAGCTVLALVPYPVNRVPAELAPLLSVLTWDRTTTVSTVSALVGARR</sequence>
<feature type="compositionally biased region" description="Pro residues" evidence="1">
    <location>
        <begin position="81"/>
        <end position="90"/>
    </location>
</feature>
<evidence type="ECO:0000256" key="1">
    <source>
        <dbReference type="SAM" id="MobiDB-lite"/>
    </source>
</evidence>
<feature type="compositionally biased region" description="Pro residues" evidence="1">
    <location>
        <begin position="39"/>
        <end position="73"/>
    </location>
</feature>
<gene>
    <name evidence="2" type="ORF">OG477_27945</name>
</gene>
<protein>
    <submittedName>
        <fullName evidence="2">Uncharacterized protein</fullName>
    </submittedName>
</protein>
<evidence type="ECO:0000313" key="2">
    <source>
        <dbReference type="EMBL" id="WTP88948.1"/>
    </source>
</evidence>
<dbReference type="AlphaFoldDB" id="A0AAU1I1T0"/>
<organism evidence="2">
    <name type="scientific">Streptomyces sp. NBC_00180</name>
    <dbReference type="NCBI Taxonomy" id="2903632"/>
    <lineage>
        <taxon>Bacteria</taxon>
        <taxon>Bacillati</taxon>
        <taxon>Actinomycetota</taxon>
        <taxon>Actinomycetes</taxon>
        <taxon>Kitasatosporales</taxon>
        <taxon>Streptomycetaceae</taxon>
        <taxon>Streptomyces</taxon>
    </lineage>
</organism>
<dbReference type="EMBL" id="CP108140">
    <property type="protein sequence ID" value="WTP88948.1"/>
    <property type="molecule type" value="Genomic_DNA"/>
</dbReference>
<feature type="region of interest" description="Disordered" evidence="1">
    <location>
        <begin position="30"/>
        <end position="108"/>
    </location>
</feature>
<reference evidence="2" key="1">
    <citation type="submission" date="2022-10" db="EMBL/GenBank/DDBJ databases">
        <title>The complete genomes of actinobacterial strains from the NBC collection.</title>
        <authorList>
            <person name="Joergensen T.S."/>
            <person name="Alvarez Arevalo M."/>
            <person name="Sterndorff E.B."/>
            <person name="Faurdal D."/>
            <person name="Vuksanovic O."/>
            <person name="Mourched A.-S."/>
            <person name="Charusanti P."/>
            <person name="Shaw S."/>
            <person name="Blin K."/>
            <person name="Weber T."/>
        </authorList>
    </citation>
    <scope>NUCLEOTIDE SEQUENCE</scope>
    <source>
        <strain evidence="2">NBC 00180</strain>
    </source>
</reference>